<keyword evidence="3" id="KW-0527">Neuropeptide</keyword>
<dbReference type="EMBL" id="LJIJ01000420">
    <property type="protein sequence ID" value="ODM97690.1"/>
    <property type="molecule type" value="Genomic_DNA"/>
</dbReference>
<feature type="compositionally biased region" description="Basic residues" evidence="1">
    <location>
        <begin position="148"/>
        <end position="161"/>
    </location>
</feature>
<gene>
    <name evidence="3" type="ORF">Ocin01_09005</name>
</gene>
<feature type="region of interest" description="Disordered" evidence="1">
    <location>
        <begin position="177"/>
        <end position="228"/>
    </location>
</feature>
<feature type="signal peptide" evidence="2">
    <location>
        <begin position="1"/>
        <end position="35"/>
    </location>
</feature>
<evidence type="ECO:0000313" key="4">
    <source>
        <dbReference type="Proteomes" id="UP000094527"/>
    </source>
</evidence>
<feature type="compositionally biased region" description="Polar residues" evidence="1">
    <location>
        <begin position="123"/>
        <end position="133"/>
    </location>
</feature>
<sequence length="246" mass="27000">MLPNSSSNLKRMMGSSTRLLCWLFVILCVLKMSEAQFSPVQQIHFVPKNYFMQSSESQIASSSIPADITRNPRHLAPDRYYVGPASSDQSATATTSLRASTLDRSGNPIDFNADLDQELKLDISNNNPHNNQFEAKILPNSPQSIPRKTNRGKSRRTKTRPPKNVIIYSLPEQSFFAAGGGGGDDSSSYSEDSRESSGLRSDLGDEVIEEQTQADSKEFRTSSSSAANQKKALLGQCMAQCIDAIL</sequence>
<keyword evidence="2" id="KW-0732">Signal</keyword>
<accession>A0A1D2MXC8</accession>
<proteinExistence type="predicted"/>
<protein>
    <submittedName>
        <fullName evidence="3">Abdominal ganglion neuropeptide L11</fullName>
    </submittedName>
</protein>
<feature type="region of interest" description="Disordered" evidence="1">
    <location>
        <begin position="75"/>
        <end position="109"/>
    </location>
</feature>
<evidence type="ECO:0000256" key="1">
    <source>
        <dbReference type="SAM" id="MobiDB-lite"/>
    </source>
</evidence>
<organism evidence="3 4">
    <name type="scientific">Orchesella cincta</name>
    <name type="common">Springtail</name>
    <name type="synonym">Podura cincta</name>
    <dbReference type="NCBI Taxonomy" id="48709"/>
    <lineage>
        <taxon>Eukaryota</taxon>
        <taxon>Metazoa</taxon>
        <taxon>Ecdysozoa</taxon>
        <taxon>Arthropoda</taxon>
        <taxon>Hexapoda</taxon>
        <taxon>Collembola</taxon>
        <taxon>Entomobryomorpha</taxon>
        <taxon>Entomobryoidea</taxon>
        <taxon>Orchesellidae</taxon>
        <taxon>Orchesellinae</taxon>
        <taxon>Orchesella</taxon>
    </lineage>
</organism>
<name>A0A1D2MXC8_ORCCI</name>
<reference evidence="3 4" key="1">
    <citation type="journal article" date="2016" name="Genome Biol. Evol.">
        <title>Gene Family Evolution Reflects Adaptation to Soil Environmental Stressors in the Genome of the Collembolan Orchesella cincta.</title>
        <authorList>
            <person name="Faddeeva-Vakhrusheva A."/>
            <person name="Derks M.F."/>
            <person name="Anvar S.Y."/>
            <person name="Agamennone V."/>
            <person name="Suring W."/>
            <person name="Smit S."/>
            <person name="van Straalen N.M."/>
            <person name="Roelofs D."/>
        </authorList>
    </citation>
    <scope>NUCLEOTIDE SEQUENCE [LARGE SCALE GENOMIC DNA]</scope>
    <source>
        <tissue evidence="3">Mixed pool</tissue>
    </source>
</reference>
<feature type="region of interest" description="Disordered" evidence="1">
    <location>
        <begin position="122"/>
        <end position="164"/>
    </location>
</feature>
<feature type="chain" id="PRO_5008904683" evidence="2">
    <location>
        <begin position="36"/>
        <end position="246"/>
    </location>
</feature>
<dbReference type="AlphaFoldDB" id="A0A1D2MXC8"/>
<dbReference type="Proteomes" id="UP000094527">
    <property type="component" value="Unassembled WGS sequence"/>
</dbReference>
<evidence type="ECO:0000256" key="2">
    <source>
        <dbReference type="SAM" id="SignalP"/>
    </source>
</evidence>
<dbReference type="GO" id="GO:0007218">
    <property type="term" value="P:neuropeptide signaling pathway"/>
    <property type="evidence" value="ECO:0007669"/>
    <property type="project" value="UniProtKB-KW"/>
</dbReference>
<comment type="caution">
    <text evidence="3">The sequence shown here is derived from an EMBL/GenBank/DDBJ whole genome shotgun (WGS) entry which is preliminary data.</text>
</comment>
<keyword evidence="4" id="KW-1185">Reference proteome</keyword>
<feature type="compositionally biased region" description="Low complexity" evidence="1">
    <location>
        <begin position="85"/>
        <end position="102"/>
    </location>
</feature>
<evidence type="ECO:0000313" key="3">
    <source>
        <dbReference type="EMBL" id="ODM97690.1"/>
    </source>
</evidence>